<feature type="signal peptide" evidence="1">
    <location>
        <begin position="1"/>
        <end position="28"/>
    </location>
</feature>
<dbReference type="NCBIfam" id="TIGR02595">
    <property type="entry name" value="PEP_CTERM"/>
    <property type="match status" value="1"/>
</dbReference>
<reference evidence="2" key="1">
    <citation type="submission" date="2019-07" db="EMBL/GenBank/DDBJ databases">
        <title>Toxilogical consequences of a new and cryptic species of cyanobacteria (Komarekiella delphini-convector) recovered from the epidermis of a bottlenose dolphin and 1500 ft. in the air.</title>
        <authorList>
            <person name="Brown A.O."/>
            <person name="Dvorak P."/>
            <person name="Villanueva C.D."/>
            <person name="Foss A.J."/>
            <person name="Garvey A.D."/>
            <person name="Gibson Q.A."/>
            <person name="Johansen J.R."/>
            <person name="Casamatta D.A."/>
        </authorList>
    </citation>
    <scope>NUCLEOTIDE SEQUENCE</scope>
    <source>
        <strain evidence="2">SJRDD-AB1</strain>
    </source>
</reference>
<comment type="caution">
    <text evidence="2">The sequence shown here is derived from an EMBL/GenBank/DDBJ whole genome shotgun (WGS) entry which is preliminary data.</text>
</comment>
<evidence type="ECO:0000313" key="2">
    <source>
        <dbReference type="EMBL" id="MBD6616701.1"/>
    </source>
</evidence>
<dbReference type="InterPro" id="IPR013424">
    <property type="entry name" value="Ice-binding_C"/>
</dbReference>
<keyword evidence="1" id="KW-0732">Signal</keyword>
<name>A0AA40SWW4_9NOST</name>
<protein>
    <submittedName>
        <fullName evidence="2">PEP-CTERM sorting domain-containing protein</fullName>
    </submittedName>
</protein>
<dbReference type="RefSeq" id="WP_191757942.1">
    <property type="nucleotide sequence ID" value="NZ_VJXY01000012.1"/>
</dbReference>
<dbReference type="Proteomes" id="UP001165986">
    <property type="component" value="Unassembled WGS sequence"/>
</dbReference>
<proteinExistence type="predicted"/>
<feature type="chain" id="PRO_5041439808" evidence="1">
    <location>
        <begin position="29"/>
        <end position="315"/>
    </location>
</feature>
<organism evidence="2 3">
    <name type="scientific">Komarekiella delphini-convector SJRDD-AB1</name>
    <dbReference type="NCBI Taxonomy" id="2593771"/>
    <lineage>
        <taxon>Bacteria</taxon>
        <taxon>Bacillati</taxon>
        <taxon>Cyanobacteriota</taxon>
        <taxon>Cyanophyceae</taxon>
        <taxon>Nostocales</taxon>
        <taxon>Nostocaceae</taxon>
        <taxon>Komarekiella</taxon>
        <taxon>Komarekiella delphini-convector</taxon>
    </lineage>
</organism>
<keyword evidence="3" id="KW-1185">Reference proteome</keyword>
<accession>A0AA40SWW4</accession>
<evidence type="ECO:0000256" key="1">
    <source>
        <dbReference type="SAM" id="SignalP"/>
    </source>
</evidence>
<dbReference type="AlphaFoldDB" id="A0AA40SWW4"/>
<sequence length="315" mass="32812">MKITFEKFVIGASIAIGVSALATVPAQAGTLTGATIGGTAASDYLVYDSNATNTFVIPNSQANVQKVLDGSSGNPTGNVELRASSEQVGFDFSKNTTLTGQIGGKSITLSSLTATDWFSTGSGLSTSYGAQNFANTWFNQFYNAAGLTANESAIKLALSLPSLTPSSFIRQQAFNAFFGIGGFQRSSDPNISYVNQNDTTGDIQIGLAGHYNLKDYYAPLLGSFGNFLKDGFQASEVVKVTYNDKTDFLYSFSATASGLTNSAGLGADGKSHSGNYEVTIKGVPPTAVPEPSVILGLLGVAGVFATQRKLKKASI</sequence>
<dbReference type="EMBL" id="VJXY01000012">
    <property type="protein sequence ID" value="MBD6616701.1"/>
    <property type="molecule type" value="Genomic_DNA"/>
</dbReference>
<dbReference type="NCBIfam" id="NF038130">
    <property type="entry name" value="PEP_NF038130"/>
    <property type="match status" value="1"/>
</dbReference>
<gene>
    <name evidence="2" type="ORF">FNW02_12885</name>
</gene>
<evidence type="ECO:0000313" key="3">
    <source>
        <dbReference type="Proteomes" id="UP001165986"/>
    </source>
</evidence>